<proteinExistence type="predicted"/>
<keyword evidence="3" id="KW-1185">Reference proteome</keyword>
<organism evidence="2 3">
    <name type="scientific">Zingiber officinale</name>
    <name type="common">Ginger</name>
    <name type="synonym">Amomum zingiber</name>
    <dbReference type="NCBI Taxonomy" id="94328"/>
    <lineage>
        <taxon>Eukaryota</taxon>
        <taxon>Viridiplantae</taxon>
        <taxon>Streptophyta</taxon>
        <taxon>Embryophyta</taxon>
        <taxon>Tracheophyta</taxon>
        <taxon>Spermatophyta</taxon>
        <taxon>Magnoliopsida</taxon>
        <taxon>Liliopsida</taxon>
        <taxon>Zingiberales</taxon>
        <taxon>Zingiberaceae</taxon>
        <taxon>Zingiber</taxon>
    </lineage>
</organism>
<evidence type="ECO:0000313" key="2">
    <source>
        <dbReference type="EMBL" id="KAG6486161.1"/>
    </source>
</evidence>
<dbReference type="GO" id="GO:0000427">
    <property type="term" value="C:plastid-encoded plastid RNA polymerase complex"/>
    <property type="evidence" value="ECO:0007669"/>
    <property type="project" value="InterPro"/>
</dbReference>
<dbReference type="Proteomes" id="UP000734854">
    <property type="component" value="Unassembled WGS sequence"/>
</dbReference>
<protein>
    <submittedName>
        <fullName evidence="2">Uncharacterized protein</fullName>
    </submittedName>
</protein>
<dbReference type="AlphaFoldDB" id="A0A8J5FV05"/>
<sequence length="411" mass="46245">MDNTRCTTQLNPPALSAADDDDAEAGATDYDMDKENVEELDNKKDYDIEYDKILGVALVSSSADSPDDIEMVVVESFVSTQGWESETVVDYHINEEEFHKIRLFHYDFFIRKPPNLDDNVYDFREASSLLSLCFGSHASEDSMCKLELTAYLDNNLFLGFVSTFDSPTSAEYDPSRGSEVRPELPTSGTMTLRYSKMEFSTYSGEGDPLSWVNRGSPTLVLSGRARRVRDDLEVVQRPLSYLLWPAPKQQPFGRASKSEVDMLWLVEDLCIDIKLQKPENLGIAMNMSMALERKQCFHQGGGLLHTNWGGTTTKLNTSSEGPPLAKTRTPDISKEIPPVSFFKHLTCAEMAERRAKGLCFNCDESYSMGHKCKRLFWIEVSDDEKEGEEEGEVNLEISLHAISGVIPRFQA</sequence>
<comment type="caution">
    <text evidence="2">The sequence shown here is derived from an EMBL/GenBank/DDBJ whole genome shotgun (WGS) entry which is preliminary data.</text>
</comment>
<reference evidence="2 3" key="1">
    <citation type="submission" date="2020-08" db="EMBL/GenBank/DDBJ databases">
        <title>Plant Genome Project.</title>
        <authorList>
            <person name="Zhang R.-G."/>
        </authorList>
    </citation>
    <scope>NUCLEOTIDE SEQUENCE [LARGE SCALE GENOMIC DNA]</scope>
    <source>
        <tissue evidence="2">Rhizome</tissue>
    </source>
</reference>
<feature type="region of interest" description="Disordered" evidence="1">
    <location>
        <begin position="1"/>
        <end position="38"/>
    </location>
</feature>
<name>A0A8J5FV05_ZINOF</name>
<evidence type="ECO:0000313" key="3">
    <source>
        <dbReference type="Proteomes" id="UP000734854"/>
    </source>
</evidence>
<dbReference type="EMBL" id="JACMSC010000015">
    <property type="protein sequence ID" value="KAG6486161.1"/>
    <property type="molecule type" value="Genomic_DNA"/>
</dbReference>
<accession>A0A8J5FV05</accession>
<feature type="compositionally biased region" description="Acidic residues" evidence="1">
    <location>
        <begin position="18"/>
        <end position="30"/>
    </location>
</feature>
<dbReference type="PANTHER" id="PTHR35994">
    <property type="entry name" value="EXPRESSED PROTEIN"/>
    <property type="match status" value="1"/>
</dbReference>
<evidence type="ECO:0000256" key="1">
    <source>
        <dbReference type="SAM" id="MobiDB-lite"/>
    </source>
</evidence>
<dbReference type="PANTHER" id="PTHR35994:SF1">
    <property type="entry name" value="PLASTID TRANSCRIPTIONALLY ACTIVE PROTEIN 6, CHLOROPLASTIC"/>
    <property type="match status" value="1"/>
</dbReference>
<gene>
    <name evidence="2" type="ORF">ZIOFF_054731</name>
</gene>
<feature type="compositionally biased region" description="Polar residues" evidence="1">
    <location>
        <begin position="1"/>
        <end position="11"/>
    </location>
</feature>
<dbReference type="InterPro" id="IPR044710">
    <property type="entry name" value="PTAC6"/>
</dbReference>